<dbReference type="SMART" id="SM00382">
    <property type="entry name" value="AAA"/>
    <property type="match status" value="2"/>
</dbReference>
<feature type="transmembrane region" description="Helical" evidence="9">
    <location>
        <begin position="1222"/>
        <end position="1252"/>
    </location>
</feature>
<dbReference type="GO" id="GO:0016887">
    <property type="term" value="F:ATP hydrolysis activity"/>
    <property type="evidence" value="ECO:0007669"/>
    <property type="project" value="InterPro"/>
</dbReference>
<dbReference type="PROSITE" id="PS50893">
    <property type="entry name" value="ABC_TRANSPORTER_2"/>
    <property type="match status" value="2"/>
</dbReference>
<feature type="domain" description="ABC transporter" evidence="10">
    <location>
        <begin position="814"/>
        <end position="1055"/>
    </location>
</feature>
<dbReference type="InterPro" id="IPR003593">
    <property type="entry name" value="AAA+_ATPase"/>
</dbReference>
<dbReference type="Pfam" id="PF14510">
    <property type="entry name" value="ABC_trans_N"/>
    <property type="match status" value="1"/>
</dbReference>
<dbReference type="Pfam" id="PF06422">
    <property type="entry name" value="PDR_CDR"/>
    <property type="match status" value="1"/>
</dbReference>
<evidence type="ECO:0000256" key="8">
    <source>
        <dbReference type="ARBA" id="ARBA00023136"/>
    </source>
</evidence>
<feature type="domain" description="ABC transporter" evidence="10">
    <location>
        <begin position="121"/>
        <end position="369"/>
    </location>
</feature>
<dbReference type="InterPro" id="IPR034003">
    <property type="entry name" value="ABCG_PDR_2"/>
</dbReference>
<evidence type="ECO:0000256" key="9">
    <source>
        <dbReference type="SAM" id="Phobius"/>
    </source>
</evidence>
<evidence type="ECO:0000256" key="3">
    <source>
        <dbReference type="ARBA" id="ARBA00022448"/>
    </source>
</evidence>
<proteinExistence type="inferred from homology"/>
<comment type="similarity">
    <text evidence="2">Belongs to the ABC transporter superfamily. ABCG family. PDR (TC 3.A.1.205) subfamily.</text>
</comment>
<feature type="transmembrane region" description="Helical" evidence="9">
    <location>
        <begin position="588"/>
        <end position="610"/>
    </location>
</feature>
<dbReference type="Pfam" id="PF00005">
    <property type="entry name" value="ABC_tran"/>
    <property type="match status" value="2"/>
</dbReference>
<dbReference type="FunFam" id="3.40.50.300:FF:000054">
    <property type="entry name" value="ABC multidrug transporter atrF"/>
    <property type="match status" value="1"/>
</dbReference>
<dbReference type="InterPro" id="IPR013525">
    <property type="entry name" value="ABC2_TM"/>
</dbReference>
<feature type="transmembrane region" description="Helical" evidence="9">
    <location>
        <begin position="1183"/>
        <end position="1202"/>
    </location>
</feature>
<dbReference type="InterPro" id="IPR010929">
    <property type="entry name" value="PDR_CDR_ABC"/>
</dbReference>
<dbReference type="InterPro" id="IPR027417">
    <property type="entry name" value="P-loop_NTPase"/>
</dbReference>
<keyword evidence="8 9" id="KW-0472">Membrane</keyword>
<feature type="transmembrane region" description="Helical" evidence="9">
    <location>
        <begin position="480"/>
        <end position="501"/>
    </location>
</feature>
<feature type="transmembrane region" description="Helical" evidence="9">
    <location>
        <begin position="622"/>
        <end position="642"/>
    </location>
</feature>
<evidence type="ECO:0000256" key="7">
    <source>
        <dbReference type="ARBA" id="ARBA00022989"/>
    </source>
</evidence>
<keyword evidence="5" id="KW-0547">Nucleotide-binding</keyword>
<evidence type="ECO:0000256" key="6">
    <source>
        <dbReference type="ARBA" id="ARBA00022840"/>
    </source>
</evidence>
<dbReference type="GO" id="GO:0016020">
    <property type="term" value="C:membrane"/>
    <property type="evidence" value="ECO:0007669"/>
    <property type="project" value="UniProtKB-SubCell"/>
</dbReference>
<feature type="transmembrane region" description="Helical" evidence="9">
    <location>
        <begin position="1300"/>
        <end position="1324"/>
    </location>
</feature>
<name>A0A9P9GXF3_FUSRE</name>
<dbReference type="OrthoDB" id="66620at2759"/>
<protein>
    <submittedName>
        <fullName evidence="11">ABC-2 type transporter-domain-containing protein</fullName>
    </submittedName>
</protein>
<dbReference type="InterPro" id="IPR043926">
    <property type="entry name" value="ABCG_dom"/>
</dbReference>
<evidence type="ECO:0000256" key="5">
    <source>
        <dbReference type="ARBA" id="ARBA00022741"/>
    </source>
</evidence>
<reference evidence="11" key="1">
    <citation type="journal article" date="2021" name="Nat. Commun.">
        <title>Genetic determinants of endophytism in the Arabidopsis root mycobiome.</title>
        <authorList>
            <person name="Mesny F."/>
            <person name="Miyauchi S."/>
            <person name="Thiergart T."/>
            <person name="Pickel B."/>
            <person name="Atanasova L."/>
            <person name="Karlsson M."/>
            <person name="Huettel B."/>
            <person name="Barry K.W."/>
            <person name="Haridas S."/>
            <person name="Chen C."/>
            <person name="Bauer D."/>
            <person name="Andreopoulos W."/>
            <person name="Pangilinan J."/>
            <person name="LaButti K."/>
            <person name="Riley R."/>
            <person name="Lipzen A."/>
            <person name="Clum A."/>
            <person name="Drula E."/>
            <person name="Henrissat B."/>
            <person name="Kohler A."/>
            <person name="Grigoriev I.V."/>
            <person name="Martin F.M."/>
            <person name="Hacquard S."/>
        </authorList>
    </citation>
    <scope>NUCLEOTIDE SEQUENCE</scope>
    <source>
        <strain evidence="11">MPI-CAGE-AT-0023</strain>
    </source>
</reference>
<dbReference type="Pfam" id="PF01061">
    <property type="entry name" value="ABC2_membrane"/>
    <property type="match status" value="2"/>
</dbReference>
<dbReference type="GO" id="GO:0140359">
    <property type="term" value="F:ABC-type transporter activity"/>
    <property type="evidence" value="ECO:0007669"/>
    <property type="project" value="InterPro"/>
</dbReference>
<feature type="transmembrane region" description="Helical" evidence="9">
    <location>
        <begin position="557"/>
        <end position="582"/>
    </location>
</feature>
<dbReference type="InterPro" id="IPR017871">
    <property type="entry name" value="ABC_transporter-like_CS"/>
</dbReference>
<sequence length="1459" mass="161822">MSELGQAGSLCTSTFRDPVKSLRPKVIDTVDTISETQPIQGVGRPQDAVLLKLGIFDQTVDPSSPSFDFERWSHILVNLRNQLGLPTPPRSGFAFRKLTVHGSGPAVEQQDTVWTLLTSLINFRAWFRPKHSKIILQDLDGVVQKGELLLVVGRPGSGCTTFLKTITGEMRSLELDSASVLHYTGIPHRIMARHFKGELIYNQEVDEHLPYLTVGQTLEFATAMPTPRARLPHITRKDRMKHVVEVMLSVFGLSHTRNTIVGNDYVRGVSGGERKRVSIAETALKAAISAWDNSTRGLDAESALHFVCRLRTLSDLTQSANAAAIYQSSQAIVDLFDKILVLYEGRGIFFGHAASASQYFERMGWQRHARQTSGDFLTAITNPAQRIAKEGHENLVPRTPEEFEGYWHGSPEYASILEEVEQYQKDFSSKWEATQREFESTRHKLKARGMLRRATQTVSFLMQTALCARRATQQLWNDKASTLTTLIGEIVIALVVGSVFYGTPETSNAFFSYGSVLFFSVLLNVLMSITDTHNLYKGRSVVRKQASYGFYRPSAEALASVLVDIPVKLVVGTCFNIILYFLSGLATTASQFFIFFLFVFVTTLAMSMVFRTIAAATGTLPQAMAISGFLVLALVTYTGFVLPGPYMHPWFKWISYINPLSYAFEALLVNQAHGSNYPCSNLVPPYPNLTGDTFICPAPGSVAGETFVNGDAWFETSYDYSYSHLWRNLGIILGFLFFFLFTYLLASELNVNSSTGPDVLVFLRGRLPSTMAQTDLKLKGRVDAERAPVVSSAPLGGDVNEATSMQVDRETFSWRKVSLDVMIKGHSRRLLDNACGWVKPGSLTALMGVSGAGKTTLLNALAQRTPSGVIQGEFYVDGRPLPASFKSDVGYVQQQDVHLETSTVREALRFSAMLRQPIDVPKSEKLASVEEIIHLLNMDDFADAVVGLPGKGLNVEQRKRLSIGVELAGKPALLLFLDEPTSGLDSQSSEAILALLRKLAAGGLSILCTIHQPSAMLFQRFDRLLLMARGGKVAYFGDIGENSETVLRYFGDRGPRRCADAENPAEYLLDVIGNTTTAKLDWPCFWDGSAEAKEVLTELERMTKSFSARSQGNGSDVVQARQRGAYSVSLLSQIPSVCVRVFQQYWRSPTYSASKFMLGVAGSLLIGFSFFQPGQSILGVQNAIFSILMVCAMFSSLVQQIMPKFIVQRTLYEVRERHSNMYSWSVLILANILAEIPYHIVLGIITFAIFNYTVFGIRSSEDQGLVLLFFVYFYILAGTFAHMVVAPLPDATTAGRVVTILFWMMILFAGVFQTPIALPGFWIFMYRVSPMTYLVGGVAVSGLSGNPIVCSHAELAVFQPPTGETCGAYMQPYLEQSAPGTLLNPDATASCSYCPLGYADQVLARSGMYYDERWRDWGLGFIYIAFNIAAVFAFYYLFRLRAWGQWIEKFVETRRQKTV</sequence>
<dbReference type="RefSeq" id="XP_046047892.1">
    <property type="nucleotide sequence ID" value="XM_046200606.1"/>
</dbReference>
<dbReference type="InterPro" id="IPR029481">
    <property type="entry name" value="ABC_trans_N"/>
</dbReference>
<keyword evidence="7 9" id="KW-1133">Transmembrane helix</keyword>
<keyword evidence="4 9" id="KW-0812">Transmembrane</keyword>
<organism evidence="11 12">
    <name type="scientific">Fusarium redolens</name>
    <dbReference type="NCBI Taxonomy" id="48865"/>
    <lineage>
        <taxon>Eukaryota</taxon>
        <taxon>Fungi</taxon>
        <taxon>Dikarya</taxon>
        <taxon>Ascomycota</taxon>
        <taxon>Pezizomycotina</taxon>
        <taxon>Sordariomycetes</taxon>
        <taxon>Hypocreomycetidae</taxon>
        <taxon>Hypocreales</taxon>
        <taxon>Nectriaceae</taxon>
        <taxon>Fusarium</taxon>
        <taxon>Fusarium redolens species complex</taxon>
    </lineage>
</organism>
<dbReference type="PANTHER" id="PTHR19241">
    <property type="entry name" value="ATP-BINDING CASSETTE TRANSPORTER"/>
    <property type="match status" value="1"/>
</dbReference>
<evidence type="ECO:0000313" key="12">
    <source>
        <dbReference type="Proteomes" id="UP000720189"/>
    </source>
</evidence>
<evidence type="ECO:0000256" key="1">
    <source>
        <dbReference type="ARBA" id="ARBA00004141"/>
    </source>
</evidence>
<dbReference type="EMBL" id="JAGMUX010000010">
    <property type="protein sequence ID" value="KAH7247309.1"/>
    <property type="molecule type" value="Genomic_DNA"/>
</dbReference>
<dbReference type="CDD" id="cd03232">
    <property type="entry name" value="ABCG_PDR_domain2"/>
    <property type="match status" value="1"/>
</dbReference>
<accession>A0A9P9GXF3</accession>
<dbReference type="InterPro" id="IPR003439">
    <property type="entry name" value="ABC_transporter-like_ATP-bd"/>
</dbReference>
<comment type="caution">
    <text evidence="11">The sequence shown here is derived from an EMBL/GenBank/DDBJ whole genome shotgun (WGS) entry which is preliminary data.</text>
</comment>
<dbReference type="PROSITE" id="PS00211">
    <property type="entry name" value="ABC_TRANSPORTER_1"/>
    <property type="match status" value="1"/>
</dbReference>
<dbReference type="Proteomes" id="UP000720189">
    <property type="component" value="Unassembled WGS sequence"/>
</dbReference>
<keyword evidence="6" id="KW-0067">ATP-binding</keyword>
<gene>
    <name evidence="11" type="ORF">BKA55DRAFT_701897</name>
</gene>
<keyword evidence="12" id="KW-1185">Reference proteome</keyword>
<evidence type="ECO:0000256" key="2">
    <source>
        <dbReference type="ARBA" id="ARBA00006012"/>
    </source>
</evidence>
<feature type="transmembrane region" description="Helical" evidence="9">
    <location>
        <begin position="513"/>
        <end position="536"/>
    </location>
</feature>
<evidence type="ECO:0000256" key="4">
    <source>
        <dbReference type="ARBA" id="ARBA00022692"/>
    </source>
</evidence>
<feature type="transmembrane region" description="Helical" evidence="9">
    <location>
        <begin position="1417"/>
        <end position="1438"/>
    </location>
</feature>
<dbReference type="SUPFAM" id="SSF52540">
    <property type="entry name" value="P-loop containing nucleoside triphosphate hydrolases"/>
    <property type="match status" value="2"/>
</dbReference>
<keyword evidence="3" id="KW-0813">Transport</keyword>
<dbReference type="Gene3D" id="3.40.50.300">
    <property type="entry name" value="P-loop containing nucleotide triphosphate hydrolases"/>
    <property type="match status" value="2"/>
</dbReference>
<comment type="subcellular location">
    <subcellularLocation>
        <location evidence="1">Membrane</location>
        <topology evidence="1">Multi-pass membrane protein</topology>
    </subcellularLocation>
</comment>
<dbReference type="GO" id="GO:0005524">
    <property type="term" value="F:ATP binding"/>
    <property type="evidence" value="ECO:0007669"/>
    <property type="project" value="UniProtKB-KW"/>
</dbReference>
<dbReference type="GeneID" id="70230560"/>
<evidence type="ECO:0000313" key="11">
    <source>
        <dbReference type="EMBL" id="KAH7247309.1"/>
    </source>
</evidence>
<dbReference type="Pfam" id="PF19055">
    <property type="entry name" value="ABC2_membrane_7"/>
    <property type="match status" value="1"/>
</dbReference>
<feature type="transmembrane region" description="Helical" evidence="9">
    <location>
        <begin position="1264"/>
        <end position="1288"/>
    </location>
</feature>
<evidence type="ECO:0000259" key="10">
    <source>
        <dbReference type="PROSITE" id="PS50893"/>
    </source>
</evidence>
<feature type="transmembrane region" description="Helical" evidence="9">
    <location>
        <begin position="725"/>
        <end position="746"/>
    </location>
</feature>